<dbReference type="EMBL" id="CM034395">
    <property type="protein sequence ID" value="KAJ0178904.1"/>
    <property type="molecule type" value="Genomic_DNA"/>
</dbReference>
<evidence type="ECO:0000313" key="2">
    <source>
        <dbReference type="Proteomes" id="UP000824533"/>
    </source>
</evidence>
<dbReference type="Proteomes" id="UP000824533">
    <property type="component" value="Linkage Group LG09"/>
</dbReference>
<proteinExistence type="predicted"/>
<comment type="caution">
    <text evidence="1">The sequence shown here is derived from an EMBL/GenBank/DDBJ whole genome shotgun (WGS) entry which is preliminary data.</text>
</comment>
<keyword evidence="2" id="KW-1185">Reference proteome</keyword>
<protein>
    <submittedName>
        <fullName evidence="1">Uncharacterized protein</fullName>
    </submittedName>
</protein>
<reference evidence="1 2" key="1">
    <citation type="journal article" date="2021" name="Front. Genet.">
        <title>Chromosome-Level Genome Assembly Reveals Significant Gene Expansion in the Toll and IMD Signaling Pathways of Dendrolimus kikuchii.</title>
        <authorList>
            <person name="Zhou J."/>
            <person name="Wu P."/>
            <person name="Xiong Z."/>
            <person name="Liu N."/>
            <person name="Zhao N."/>
            <person name="Ji M."/>
            <person name="Qiu Y."/>
            <person name="Yang B."/>
        </authorList>
    </citation>
    <scope>NUCLEOTIDE SEQUENCE [LARGE SCALE GENOMIC DNA]</scope>
    <source>
        <strain evidence="1">Ann1</strain>
    </source>
</reference>
<evidence type="ECO:0000313" key="1">
    <source>
        <dbReference type="EMBL" id="KAJ0178904.1"/>
    </source>
</evidence>
<organism evidence="1 2">
    <name type="scientific">Dendrolimus kikuchii</name>
    <dbReference type="NCBI Taxonomy" id="765133"/>
    <lineage>
        <taxon>Eukaryota</taxon>
        <taxon>Metazoa</taxon>
        <taxon>Ecdysozoa</taxon>
        <taxon>Arthropoda</taxon>
        <taxon>Hexapoda</taxon>
        <taxon>Insecta</taxon>
        <taxon>Pterygota</taxon>
        <taxon>Neoptera</taxon>
        <taxon>Endopterygota</taxon>
        <taxon>Lepidoptera</taxon>
        <taxon>Glossata</taxon>
        <taxon>Ditrysia</taxon>
        <taxon>Bombycoidea</taxon>
        <taxon>Lasiocampidae</taxon>
        <taxon>Dendrolimus</taxon>
    </lineage>
</organism>
<gene>
    <name evidence="1" type="ORF">K1T71_005679</name>
</gene>
<sequence>MSASTSDHDMSDTSNTGSPQSYWDPRNSPLQQVPQLARDLTDLSFIDNKFHNGNEPYLRITEQPQNHFRFRYVSEMVGTHGCLLGKSSMSTSSKPKTHPTVELMNYSGQALIRCQLAQHRNPDQHPHRLLEEERERDLSYMVPEQGCYRVAFAGMGIIHTAKKDVPGLLIRQFNEKHGNSNLNAREIKAHCESIAKNIDLNIVRLKFSAHDIETGKEICAPVFSEPIHNMKSASTNDLKICRISRCAGRPKGGDDVFILVEKVNKKNIQIWFYELDENGKRVWSAQAKFIQSDVHHQYAIVFGTPAYRSQEITEDVKVYIELVRPSDGRCSEPKDFTYKADYIYKSSKKRKTTSSYSSLDSSSGGSIRSLSDLPATVFTQNAVDTPNQLQMSMQQFTVNGSTSPNQCELGSALMDTDNVVKISPQTSPMWCPLYSVVPQADQIPNLQLESTELENLLNAANNDDKQIVLENNDLLKEYMTSLPSVDMMDETSSMEFIRSLRLVVSDSGRGRDHQGKCAASTSQSPPVAKANTHQETVDKSKESGEYNAYYKTEDGEEVKKLVKELCEAIRNKHGYKKMDVRNKLERLFDLRLSNGDTFLHMTLCSNLPSFDYIVKLIHSVKMTHLFNYYNDKQQTILHLAVLNDMPKIVTLLVAKGVSWPSTTSASIHFCIVYLFSHSFIMHSCYMAEPPEHSFPYLHPDTLFQTNSLSYFERETPLHLAAKDGWSVGARALLSHGASFSVRDLQGRTPLHIAACELDAKLVEALVNFIPSSDIDSTDDSGNTALQIVCSRPANNNSVEIVKMLLDKKADPRKHEVHNVPALQLARNKPDLLELMKEHIPSHNFEDDVKSEPEDEFESADEYEEMESASVGLGDMRSWAREVCALLDARGAWRALAARANLHALVAWFDAQPSPTLTLLNHLKECRDEITPKSLVMILDDIGEKDAAGIIRKHIE</sequence>
<accession>A0ACC1D4P7</accession>
<name>A0ACC1D4P7_9NEOP</name>